<protein>
    <submittedName>
        <fullName evidence="2">Uncharacterized protein</fullName>
    </submittedName>
</protein>
<dbReference type="Proteomes" id="UP000681967">
    <property type="component" value="Unassembled WGS sequence"/>
</dbReference>
<evidence type="ECO:0000313" key="2">
    <source>
        <dbReference type="EMBL" id="CAF5000478.1"/>
    </source>
</evidence>
<dbReference type="AlphaFoldDB" id="A0A8S3DU15"/>
<feature type="compositionally biased region" description="Basic and acidic residues" evidence="1">
    <location>
        <begin position="96"/>
        <end position="106"/>
    </location>
</feature>
<feature type="compositionally biased region" description="Low complexity" evidence="1">
    <location>
        <begin position="63"/>
        <end position="84"/>
    </location>
</feature>
<comment type="caution">
    <text evidence="2">The sequence shown here is derived from an EMBL/GenBank/DDBJ whole genome shotgun (WGS) entry which is preliminary data.</text>
</comment>
<feature type="region of interest" description="Disordered" evidence="1">
    <location>
        <begin position="58"/>
        <end position="140"/>
    </location>
</feature>
<feature type="non-terminal residue" evidence="2">
    <location>
        <position position="1"/>
    </location>
</feature>
<organism evidence="2 3">
    <name type="scientific">Rotaria magnacalcarata</name>
    <dbReference type="NCBI Taxonomy" id="392030"/>
    <lineage>
        <taxon>Eukaryota</taxon>
        <taxon>Metazoa</taxon>
        <taxon>Spiralia</taxon>
        <taxon>Gnathifera</taxon>
        <taxon>Rotifera</taxon>
        <taxon>Eurotatoria</taxon>
        <taxon>Bdelloidea</taxon>
        <taxon>Philodinida</taxon>
        <taxon>Philodinidae</taxon>
        <taxon>Rotaria</taxon>
    </lineage>
</organism>
<dbReference type="EMBL" id="CAJOBH010206526">
    <property type="protein sequence ID" value="CAF5000478.1"/>
    <property type="molecule type" value="Genomic_DNA"/>
</dbReference>
<evidence type="ECO:0000313" key="3">
    <source>
        <dbReference type="Proteomes" id="UP000681967"/>
    </source>
</evidence>
<name>A0A8S3DU15_9BILA</name>
<feature type="non-terminal residue" evidence="2">
    <location>
        <position position="294"/>
    </location>
</feature>
<sequence>PFTPAAIDGQQNNRQHYQKLENTDLPKKLFIDRQIKKIKSLPGLIKGTALSRHISLHTVSNGNQNDSNPTANNNSNNNSQPSATIETDTESSPSRQYHERTNETRRPRVSFSEFHKIQFYEDTNDSSEQSPRRRHRHRSSKKIAAFTGNNYVSPPSIQHPQILQNNYSPLSRQQLAGQELNIKKQLLFPSPRGHSSRITHLPDILSQSAQMETSVHEKYAFQGEKDSSRLLESTFEIPINSSTEISRESTRAGAIRSSTLQDYHDQNNKLDVGDSAMNSVFISGSMSSSLSSRQ</sequence>
<proteinExistence type="predicted"/>
<reference evidence="2" key="1">
    <citation type="submission" date="2021-02" db="EMBL/GenBank/DDBJ databases">
        <authorList>
            <person name="Nowell W R."/>
        </authorList>
    </citation>
    <scope>NUCLEOTIDE SEQUENCE</scope>
</reference>
<gene>
    <name evidence="2" type="ORF">BYL167_LOCUS55419</name>
</gene>
<accession>A0A8S3DU15</accession>
<evidence type="ECO:0000256" key="1">
    <source>
        <dbReference type="SAM" id="MobiDB-lite"/>
    </source>
</evidence>